<dbReference type="EC" id="2.7.7.18" evidence="4"/>
<dbReference type="PATRIC" id="fig|447.4.peg.166"/>
<protein>
    <recommendedName>
        <fullName evidence="4">nicotinate-nucleotide adenylyltransferase</fullName>
        <ecNumber evidence="4">2.7.7.18</ecNumber>
    </recommendedName>
    <alternativeName>
        <fullName evidence="13">Deamido-NAD(+) diphosphorylase</fullName>
    </alternativeName>
    <alternativeName>
        <fullName evidence="12">Deamido-NAD(+) pyrophosphorylase</fullName>
    </alternativeName>
    <alternativeName>
        <fullName evidence="11">Nicotinate mononucleotide adenylyltransferase</fullName>
    </alternativeName>
</protein>
<evidence type="ECO:0000256" key="11">
    <source>
        <dbReference type="ARBA" id="ARBA00031253"/>
    </source>
</evidence>
<evidence type="ECO:0000256" key="5">
    <source>
        <dbReference type="ARBA" id="ARBA00022642"/>
    </source>
</evidence>
<evidence type="ECO:0000256" key="14">
    <source>
        <dbReference type="ARBA" id="ARBA00048721"/>
    </source>
</evidence>
<sequence length="300" mass="33847">MTTKEVDPAHKAKGKKAVLYSCSYSDLCFEASNINNSLMFNLYNSSFLSGSIMARSKIGLYWGTFDPPTVAHFNIMKNAITQGNLDKLVIVINDNTGPKHYHTPGKNRAAMIRKMFWDSDKQQPIALMKQTPIEIIVQTDNYKVDSQLIEKMNGNACIVPIVGQDSFITSAKYCKNYEEVIVAPRGENEADQLTKAIAEHQLNNIRILELGNEFLTVSSTLVRSKVCNMPNDEEPQIAGLVTPSTANYIRSHYFFKDGYHAEHHDAALTLQKAWRRFVRLKTQELPPENENPTNNNPSVF</sequence>
<comment type="catalytic activity">
    <reaction evidence="14">
        <text>nicotinate beta-D-ribonucleotide + ATP + H(+) = deamido-NAD(+) + diphosphate</text>
        <dbReference type="Rhea" id="RHEA:22860"/>
        <dbReference type="ChEBI" id="CHEBI:15378"/>
        <dbReference type="ChEBI" id="CHEBI:30616"/>
        <dbReference type="ChEBI" id="CHEBI:33019"/>
        <dbReference type="ChEBI" id="CHEBI:57502"/>
        <dbReference type="ChEBI" id="CHEBI:58437"/>
        <dbReference type="EC" id="2.7.7.18"/>
    </reaction>
</comment>
<evidence type="ECO:0000256" key="12">
    <source>
        <dbReference type="ARBA" id="ARBA00033140"/>
    </source>
</evidence>
<organism evidence="16 17">
    <name type="scientific">Legionella bozemanae</name>
    <name type="common">Fluoribacter bozemanae</name>
    <dbReference type="NCBI Taxonomy" id="447"/>
    <lineage>
        <taxon>Bacteria</taxon>
        <taxon>Pseudomonadati</taxon>
        <taxon>Pseudomonadota</taxon>
        <taxon>Gammaproteobacteria</taxon>
        <taxon>Legionellales</taxon>
        <taxon>Legionellaceae</taxon>
        <taxon>Legionella</taxon>
    </lineage>
</organism>
<evidence type="ECO:0000313" key="16">
    <source>
        <dbReference type="EMBL" id="KTC77203.1"/>
    </source>
</evidence>
<dbReference type="Proteomes" id="UP000054695">
    <property type="component" value="Unassembled WGS sequence"/>
</dbReference>
<feature type="domain" description="Cytidyltransferase-like" evidence="15">
    <location>
        <begin position="60"/>
        <end position="179"/>
    </location>
</feature>
<dbReference type="PANTHER" id="PTHR39321">
    <property type="entry name" value="NICOTINATE-NUCLEOTIDE ADENYLYLTRANSFERASE-RELATED"/>
    <property type="match status" value="1"/>
</dbReference>
<comment type="function">
    <text evidence="1">Catalyzes the reversible adenylation of nicotinate mononucleotide (NaMN) to nicotinic acid adenine dinucleotide (NaAD).</text>
</comment>
<dbReference type="GO" id="GO:0004515">
    <property type="term" value="F:nicotinate-nucleotide adenylyltransferase activity"/>
    <property type="evidence" value="ECO:0007669"/>
    <property type="project" value="UniProtKB-EC"/>
</dbReference>
<evidence type="ECO:0000256" key="3">
    <source>
        <dbReference type="ARBA" id="ARBA00009014"/>
    </source>
</evidence>
<gene>
    <name evidence="16" type="ORF">Lboz_0156</name>
</gene>
<accession>A0A0W0S147</accession>
<comment type="caution">
    <text evidence="16">The sequence shown here is derived from an EMBL/GenBank/DDBJ whole genome shotgun (WGS) entry which is preliminary data.</text>
</comment>
<keyword evidence="6 16" id="KW-0808">Transferase</keyword>
<evidence type="ECO:0000256" key="13">
    <source>
        <dbReference type="ARBA" id="ARBA00033353"/>
    </source>
</evidence>
<evidence type="ECO:0000256" key="8">
    <source>
        <dbReference type="ARBA" id="ARBA00022741"/>
    </source>
</evidence>
<evidence type="ECO:0000256" key="10">
    <source>
        <dbReference type="ARBA" id="ARBA00023027"/>
    </source>
</evidence>
<evidence type="ECO:0000256" key="2">
    <source>
        <dbReference type="ARBA" id="ARBA00005019"/>
    </source>
</evidence>
<dbReference type="InterPro" id="IPR014729">
    <property type="entry name" value="Rossmann-like_a/b/a_fold"/>
</dbReference>
<evidence type="ECO:0000259" key="15">
    <source>
        <dbReference type="Pfam" id="PF01467"/>
    </source>
</evidence>
<dbReference type="Pfam" id="PF01467">
    <property type="entry name" value="CTP_transf_like"/>
    <property type="match status" value="1"/>
</dbReference>
<dbReference type="Gene3D" id="3.40.50.620">
    <property type="entry name" value="HUPs"/>
    <property type="match status" value="1"/>
</dbReference>
<keyword evidence="5" id="KW-0662">Pyridine nucleotide biosynthesis</keyword>
<dbReference type="EMBL" id="LNXU01000002">
    <property type="protein sequence ID" value="KTC77203.1"/>
    <property type="molecule type" value="Genomic_DNA"/>
</dbReference>
<keyword evidence="10" id="KW-0520">NAD</keyword>
<dbReference type="STRING" id="447.Lboz_0156"/>
<dbReference type="InterPro" id="IPR005248">
    <property type="entry name" value="NadD/NMNAT"/>
</dbReference>
<dbReference type="GO" id="GO:0005524">
    <property type="term" value="F:ATP binding"/>
    <property type="evidence" value="ECO:0007669"/>
    <property type="project" value="UniProtKB-KW"/>
</dbReference>
<comment type="similarity">
    <text evidence="3">Belongs to the NadD family.</text>
</comment>
<dbReference type="SUPFAM" id="SSF52374">
    <property type="entry name" value="Nucleotidylyl transferase"/>
    <property type="match status" value="1"/>
</dbReference>
<comment type="pathway">
    <text evidence="2">Cofactor biosynthesis; NAD(+) biosynthesis; deamido-NAD(+) from nicotinate D-ribonucleotide: step 1/1.</text>
</comment>
<keyword evidence="17" id="KW-1185">Reference proteome</keyword>
<keyword evidence="9" id="KW-0067">ATP-binding</keyword>
<evidence type="ECO:0000313" key="17">
    <source>
        <dbReference type="Proteomes" id="UP000054695"/>
    </source>
</evidence>
<dbReference type="GO" id="GO:0009435">
    <property type="term" value="P:NAD+ biosynthetic process"/>
    <property type="evidence" value="ECO:0007669"/>
    <property type="project" value="InterPro"/>
</dbReference>
<evidence type="ECO:0000256" key="9">
    <source>
        <dbReference type="ARBA" id="ARBA00022840"/>
    </source>
</evidence>
<reference evidence="16 17" key="1">
    <citation type="submission" date="2015-11" db="EMBL/GenBank/DDBJ databases">
        <title>Genomic analysis of 38 Legionella species identifies large and diverse effector repertoires.</title>
        <authorList>
            <person name="Burstein D."/>
            <person name="Amaro F."/>
            <person name="Zusman T."/>
            <person name="Lifshitz Z."/>
            <person name="Cohen O."/>
            <person name="Gilbert J.A."/>
            <person name="Pupko T."/>
            <person name="Shuman H.A."/>
            <person name="Segal G."/>
        </authorList>
    </citation>
    <scope>NUCLEOTIDE SEQUENCE [LARGE SCALE GENOMIC DNA]</scope>
    <source>
        <strain evidence="16 17">WIGA</strain>
    </source>
</reference>
<dbReference type="PANTHER" id="PTHR39321:SF3">
    <property type="entry name" value="PHOSPHOPANTETHEINE ADENYLYLTRANSFERASE"/>
    <property type="match status" value="1"/>
</dbReference>
<evidence type="ECO:0000256" key="6">
    <source>
        <dbReference type="ARBA" id="ARBA00022679"/>
    </source>
</evidence>
<evidence type="ECO:0000256" key="4">
    <source>
        <dbReference type="ARBA" id="ARBA00012389"/>
    </source>
</evidence>
<evidence type="ECO:0000256" key="7">
    <source>
        <dbReference type="ARBA" id="ARBA00022695"/>
    </source>
</evidence>
<dbReference type="AlphaFoldDB" id="A0A0W0S147"/>
<keyword evidence="7 16" id="KW-0548">Nucleotidyltransferase</keyword>
<name>A0A0W0S147_LEGBO</name>
<keyword evidence="8" id="KW-0547">Nucleotide-binding</keyword>
<evidence type="ECO:0000256" key="1">
    <source>
        <dbReference type="ARBA" id="ARBA00002324"/>
    </source>
</evidence>
<dbReference type="InterPro" id="IPR004821">
    <property type="entry name" value="Cyt_trans-like"/>
</dbReference>
<proteinExistence type="inferred from homology"/>